<keyword evidence="1" id="KW-0378">Hydrolase</keyword>
<dbReference type="SUPFAM" id="SSF81606">
    <property type="entry name" value="PP2C-like"/>
    <property type="match status" value="1"/>
</dbReference>
<feature type="domain" description="PPM-type phosphatase" evidence="3">
    <location>
        <begin position="190"/>
        <end position="406"/>
    </location>
</feature>
<evidence type="ECO:0000256" key="1">
    <source>
        <dbReference type="ARBA" id="ARBA00022801"/>
    </source>
</evidence>
<dbReference type="InterPro" id="IPR029016">
    <property type="entry name" value="GAF-like_dom_sf"/>
</dbReference>
<dbReference type="AlphaFoldDB" id="A0A7G9REJ1"/>
<dbReference type="InterPro" id="IPR003018">
    <property type="entry name" value="GAF"/>
</dbReference>
<dbReference type="InterPro" id="IPR036457">
    <property type="entry name" value="PPM-type-like_dom_sf"/>
</dbReference>
<dbReference type="SUPFAM" id="SSF55781">
    <property type="entry name" value="GAF domain-like"/>
    <property type="match status" value="1"/>
</dbReference>
<dbReference type="SUPFAM" id="SSF55874">
    <property type="entry name" value="ATPase domain of HSP90 chaperone/DNA topoisomerase II/histidine kinase"/>
    <property type="match status" value="1"/>
</dbReference>
<organism evidence="4 5">
    <name type="scientific">Nocardioides mesophilus</name>
    <dbReference type="NCBI Taxonomy" id="433659"/>
    <lineage>
        <taxon>Bacteria</taxon>
        <taxon>Bacillati</taxon>
        <taxon>Actinomycetota</taxon>
        <taxon>Actinomycetes</taxon>
        <taxon>Propionibacteriales</taxon>
        <taxon>Nocardioidaceae</taxon>
        <taxon>Nocardioides</taxon>
    </lineage>
</organism>
<gene>
    <name evidence="4" type="ORF">H9L09_06450</name>
</gene>
<accession>A0A7G9REJ1</accession>
<keyword evidence="5" id="KW-1185">Reference proteome</keyword>
<dbReference type="GO" id="GO:0016791">
    <property type="term" value="F:phosphatase activity"/>
    <property type="evidence" value="ECO:0007669"/>
    <property type="project" value="TreeGrafter"/>
</dbReference>
<sequence>MAERFSRLAMLTSALGAAVTVDEVVRTALHQAMNIEGVVRAGLALSEGAGRELRFVSTDDESLGPLNVRWCTIDGFEDVPLARTVRTAAPVWLGTLADLEAAFPDLAPRQRILGTKSMASVPLIVEGSCVGGLLFSYDREVVHLPEHQAFLAAFAAQVAQAVNRGLAYQVQHSTSEQLQRSLMPHSLPELPGLAIGSHFQPGGVNVDVGGDWYDVLELADGSVVLTLGDVMGKGLQAAIVMSEIRAATRAYAVLDPDPATVLARLSDLVGYLPAADQVVTMLYGLIEPDRKAMRLGMAGHPPPLLVTPEGRPTVLDHEVGPALGLGSGSWQGLRVPIEDGATVLFYSDGLVETRQQDLFDGIDRLRDWVGELAPRRRNPRELCARLSQLMGTGDAEDDVTILAVTAAPGQRRASRELPADPSAAGLARRFVTSVLQDWSVTEAVVDTAQLCVSELVTNAVIHSGTTSSVTVQVDDEYVMVLVQDRGGRGAVRQPEELQPESISGRGLSLVDALTSAWSAEHSTDGTTVWFELALDPAEVDPESLLAMFS</sequence>
<dbReference type="KEGG" id="nmes:H9L09_06450"/>
<evidence type="ECO:0000259" key="2">
    <source>
        <dbReference type="SMART" id="SM00065"/>
    </source>
</evidence>
<dbReference type="Pfam" id="PF13185">
    <property type="entry name" value="GAF_2"/>
    <property type="match status" value="1"/>
</dbReference>
<dbReference type="RefSeq" id="WP_187579858.1">
    <property type="nucleotide sequence ID" value="NZ_CP060713.1"/>
</dbReference>
<dbReference type="PANTHER" id="PTHR43156">
    <property type="entry name" value="STAGE II SPORULATION PROTEIN E-RELATED"/>
    <property type="match status" value="1"/>
</dbReference>
<dbReference type="EMBL" id="CP060713">
    <property type="protein sequence ID" value="QNN54016.1"/>
    <property type="molecule type" value="Genomic_DNA"/>
</dbReference>
<dbReference type="Pfam" id="PF13581">
    <property type="entry name" value="HATPase_c_2"/>
    <property type="match status" value="1"/>
</dbReference>
<evidence type="ECO:0000313" key="4">
    <source>
        <dbReference type="EMBL" id="QNN54016.1"/>
    </source>
</evidence>
<dbReference type="Proteomes" id="UP000515947">
    <property type="component" value="Chromosome"/>
</dbReference>
<dbReference type="Pfam" id="PF07228">
    <property type="entry name" value="SpoIIE"/>
    <property type="match status" value="1"/>
</dbReference>
<dbReference type="InterPro" id="IPR001932">
    <property type="entry name" value="PPM-type_phosphatase-like_dom"/>
</dbReference>
<dbReference type="SMART" id="SM00065">
    <property type="entry name" value="GAF"/>
    <property type="match status" value="1"/>
</dbReference>
<dbReference type="Gene3D" id="3.30.450.40">
    <property type="match status" value="1"/>
</dbReference>
<dbReference type="Gene3D" id="3.30.565.10">
    <property type="entry name" value="Histidine kinase-like ATPase, C-terminal domain"/>
    <property type="match status" value="1"/>
</dbReference>
<name>A0A7G9REJ1_9ACTN</name>
<evidence type="ECO:0000313" key="5">
    <source>
        <dbReference type="Proteomes" id="UP000515947"/>
    </source>
</evidence>
<protein>
    <submittedName>
        <fullName evidence="4">Serine/threonine-protein phosphatase</fullName>
    </submittedName>
</protein>
<proteinExistence type="predicted"/>
<dbReference type="Gene3D" id="3.60.40.10">
    <property type="entry name" value="PPM-type phosphatase domain"/>
    <property type="match status" value="1"/>
</dbReference>
<dbReference type="InterPro" id="IPR036890">
    <property type="entry name" value="HATPase_C_sf"/>
</dbReference>
<evidence type="ECO:0000259" key="3">
    <source>
        <dbReference type="SMART" id="SM00331"/>
    </source>
</evidence>
<dbReference type="InterPro" id="IPR052016">
    <property type="entry name" value="Bact_Sigma-Reg"/>
</dbReference>
<dbReference type="CDD" id="cd16936">
    <property type="entry name" value="HATPase_RsbW-like"/>
    <property type="match status" value="1"/>
</dbReference>
<reference evidence="4 5" key="1">
    <citation type="submission" date="2020-08" db="EMBL/GenBank/DDBJ databases">
        <title>Genome sequence of Nocardioides mesophilus KACC 16243T.</title>
        <authorList>
            <person name="Hyun D.-W."/>
            <person name="Bae J.-W."/>
        </authorList>
    </citation>
    <scope>NUCLEOTIDE SEQUENCE [LARGE SCALE GENOMIC DNA]</scope>
    <source>
        <strain evidence="4 5">KACC 16243</strain>
    </source>
</reference>
<dbReference type="PANTHER" id="PTHR43156:SF2">
    <property type="entry name" value="STAGE II SPORULATION PROTEIN E"/>
    <property type="match status" value="1"/>
</dbReference>
<dbReference type="InterPro" id="IPR003594">
    <property type="entry name" value="HATPase_dom"/>
</dbReference>
<feature type="domain" description="GAF" evidence="2">
    <location>
        <begin position="20"/>
        <end position="172"/>
    </location>
</feature>
<dbReference type="SMART" id="SM00331">
    <property type="entry name" value="PP2C_SIG"/>
    <property type="match status" value="1"/>
</dbReference>